<evidence type="ECO:0000256" key="2">
    <source>
        <dbReference type="ARBA" id="ARBA00022516"/>
    </source>
</evidence>
<evidence type="ECO:0000256" key="3">
    <source>
        <dbReference type="ARBA" id="ARBA00022679"/>
    </source>
</evidence>
<dbReference type="RefSeq" id="WP_011241209.1">
    <property type="nucleotide sequence ID" value="NC_017262.1"/>
</dbReference>
<evidence type="ECO:0000256" key="7">
    <source>
        <dbReference type="ARBA" id="ARBA00022840"/>
    </source>
</evidence>
<evidence type="ECO:0000256" key="9">
    <source>
        <dbReference type="ARBA" id="ARBA00023098"/>
    </source>
</evidence>
<evidence type="ECO:0000313" key="14">
    <source>
        <dbReference type="Proteomes" id="UP000001494"/>
    </source>
</evidence>
<evidence type="ECO:0000256" key="4">
    <source>
        <dbReference type="ARBA" id="ARBA00022723"/>
    </source>
</evidence>
<sequence>MVNQRIAVIVNPTAGKRRHHSVQRFVDYLEKANCEVLVKKTRFQGHATELARELADSGEYTHIVAAGGDGTIAEVAEGIVGSGVILCVLPIGTANVFAHELSIAFNEIQNAADIIKGHWVRLWPACLFNDGKRSLSIQMIGIGIDAHIVHHISSRLKRMIGKTAYLFQTIRSLWQYPFYEMLVSIEGRATEKATAVIISKGAFYAGNYRLLPWSKQKEKAFSVLLFQSPSKMSYLYAVAAFFMGKIADCKHIKIVKAEKVKIEANTRIPIQSDGDARGCTPATIEISTKALKVAIPA</sequence>
<dbReference type="InterPro" id="IPR017438">
    <property type="entry name" value="ATP-NAD_kinase_N"/>
</dbReference>
<dbReference type="InterPro" id="IPR016064">
    <property type="entry name" value="NAD/diacylglycerol_kinase_sf"/>
</dbReference>
<dbReference type="EMBL" id="CP002850">
    <property type="protein sequence ID" value="AEH63495.1"/>
    <property type="molecule type" value="Genomic_DNA"/>
</dbReference>
<dbReference type="GO" id="GO:0005524">
    <property type="term" value="F:ATP binding"/>
    <property type="evidence" value="ECO:0007669"/>
    <property type="project" value="UniProtKB-KW"/>
</dbReference>
<accession>A0A0H3G4D9</accession>
<evidence type="ECO:0000256" key="5">
    <source>
        <dbReference type="ARBA" id="ARBA00022741"/>
    </source>
</evidence>
<keyword evidence="11" id="KW-1208">Phospholipid metabolism</keyword>
<keyword evidence="4" id="KW-0479">Metal-binding</keyword>
<evidence type="ECO:0000256" key="1">
    <source>
        <dbReference type="ARBA" id="ARBA00001946"/>
    </source>
</evidence>
<dbReference type="GO" id="GO:0046872">
    <property type="term" value="F:metal ion binding"/>
    <property type="evidence" value="ECO:0007669"/>
    <property type="project" value="UniProtKB-KW"/>
</dbReference>
<dbReference type="PANTHER" id="PTHR12358:SF106">
    <property type="entry name" value="LIPID KINASE YEGS"/>
    <property type="match status" value="1"/>
</dbReference>
<dbReference type="OrthoDB" id="142078at2"/>
<reference evidence="13 14" key="1">
    <citation type="journal article" date="2011" name="J. Bacteriol.">
        <title>Genome sequence of the ethanol-producing Zymomonas mobilis subsp. mobilis lectotype strain ATCC 10988.</title>
        <authorList>
            <person name="Pappas K.M."/>
            <person name="Kouvelis V.N."/>
            <person name="Saunders E."/>
            <person name="Brettin T.S."/>
            <person name="Bruce D."/>
            <person name="Detter C."/>
            <person name="Balakireva M."/>
            <person name="Han C.S."/>
            <person name="Savvakis G."/>
            <person name="Kyrpides N.C."/>
            <person name="Typas M.A."/>
        </authorList>
    </citation>
    <scope>NUCLEOTIDE SEQUENCE [LARGE SCALE GENOMIC DNA]</scope>
    <source>
        <strain evidence="14">ATCC 10988 / DSM 424 / CCUG 17860 / LMG 404 / NCIMB 8938 / NRRL B-806 / ZM1</strain>
    </source>
</reference>
<evidence type="ECO:0000256" key="11">
    <source>
        <dbReference type="ARBA" id="ARBA00023264"/>
    </source>
</evidence>
<keyword evidence="7" id="KW-0067">ATP-binding</keyword>
<evidence type="ECO:0000259" key="12">
    <source>
        <dbReference type="PROSITE" id="PS50146"/>
    </source>
</evidence>
<dbReference type="Gene3D" id="3.40.50.10330">
    <property type="entry name" value="Probable inorganic polyphosphate/atp-NAD kinase, domain 1"/>
    <property type="match status" value="1"/>
</dbReference>
<dbReference type="GO" id="GO:0008654">
    <property type="term" value="P:phospholipid biosynthetic process"/>
    <property type="evidence" value="ECO:0007669"/>
    <property type="project" value="UniProtKB-KW"/>
</dbReference>
<dbReference type="KEGG" id="zmm:Zmob_1681"/>
<dbReference type="Pfam" id="PF00781">
    <property type="entry name" value="DAGK_cat"/>
    <property type="match status" value="1"/>
</dbReference>
<dbReference type="Pfam" id="PF19279">
    <property type="entry name" value="YegS_C"/>
    <property type="match status" value="1"/>
</dbReference>
<dbReference type="GO" id="GO:0005886">
    <property type="term" value="C:plasma membrane"/>
    <property type="evidence" value="ECO:0007669"/>
    <property type="project" value="TreeGrafter"/>
</dbReference>
<dbReference type="SUPFAM" id="SSF111331">
    <property type="entry name" value="NAD kinase/diacylglycerol kinase-like"/>
    <property type="match status" value="1"/>
</dbReference>
<dbReference type="eggNOG" id="COG1597">
    <property type="taxonomic scope" value="Bacteria"/>
</dbReference>
<gene>
    <name evidence="13" type="ordered locus">Zmob_1681</name>
</gene>
<comment type="cofactor">
    <cofactor evidence="1">
        <name>Mg(2+)</name>
        <dbReference type="ChEBI" id="CHEBI:18420"/>
    </cofactor>
</comment>
<evidence type="ECO:0000256" key="10">
    <source>
        <dbReference type="ARBA" id="ARBA00023209"/>
    </source>
</evidence>
<dbReference type="InterPro" id="IPR045540">
    <property type="entry name" value="YegS/DAGK_C"/>
</dbReference>
<evidence type="ECO:0000256" key="8">
    <source>
        <dbReference type="ARBA" id="ARBA00022842"/>
    </source>
</evidence>
<evidence type="ECO:0000256" key="6">
    <source>
        <dbReference type="ARBA" id="ARBA00022777"/>
    </source>
</evidence>
<keyword evidence="6 13" id="KW-0418">Kinase</keyword>
<keyword evidence="10" id="KW-0594">Phospholipid biosynthesis</keyword>
<evidence type="ECO:0000313" key="13">
    <source>
        <dbReference type="EMBL" id="AEH63495.1"/>
    </source>
</evidence>
<dbReference type="HOGENOM" id="CLU_045532_2_1_5"/>
<dbReference type="InterPro" id="IPR005218">
    <property type="entry name" value="Diacylglycerol/lipid_kinase"/>
</dbReference>
<dbReference type="PANTHER" id="PTHR12358">
    <property type="entry name" value="SPHINGOSINE KINASE"/>
    <property type="match status" value="1"/>
</dbReference>
<dbReference type="GO" id="GO:0016301">
    <property type="term" value="F:kinase activity"/>
    <property type="evidence" value="ECO:0007669"/>
    <property type="project" value="UniProtKB-KW"/>
</dbReference>
<dbReference type="InterPro" id="IPR050187">
    <property type="entry name" value="Lipid_Phosphate_FormReg"/>
</dbReference>
<dbReference type="AlphaFoldDB" id="A0A0H3G4D9"/>
<proteinExistence type="predicted"/>
<protein>
    <submittedName>
        <fullName evidence="13">Diacylglycerol kinase catalytic region</fullName>
    </submittedName>
</protein>
<dbReference type="Proteomes" id="UP000001494">
    <property type="component" value="Chromosome"/>
</dbReference>
<keyword evidence="9" id="KW-0443">Lipid metabolism</keyword>
<dbReference type="InterPro" id="IPR001206">
    <property type="entry name" value="Diacylglycerol_kinase_cat_dom"/>
</dbReference>
<keyword evidence="8" id="KW-0460">Magnesium</keyword>
<dbReference type="NCBIfam" id="TIGR00147">
    <property type="entry name" value="YegS/Rv2252/BmrU family lipid kinase"/>
    <property type="match status" value="1"/>
</dbReference>
<feature type="domain" description="DAGKc" evidence="12">
    <location>
        <begin position="1"/>
        <end position="132"/>
    </location>
</feature>
<dbReference type="SMART" id="SM00046">
    <property type="entry name" value="DAGKc"/>
    <property type="match status" value="1"/>
</dbReference>
<dbReference type="Gene3D" id="2.60.200.40">
    <property type="match status" value="1"/>
</dbReference>
<keyword evidence="3" id="KW-0808">Transferase</keyword>
<keyword evidence="5" id="KW-0547">Nucleotide-binding</keyword>
<organism evidence="13 14">
    <name type="scientific">Zymomonas mobilis subsp. mobilis (strain ATCC 10988 / DSM 424 / LMG 404 / NCIMB 8938 / NRRL B-806 / ZM1)</name>
    <dbReference type="NCBI Taxonomy" id="555217"/>
    <lineage>
        <taxon>Bacteria</taxon>
        <taxon>Pseudomonadati</taxon>
        <taxon>Pseudomonadota</taxon>
        <taxon>Alphaproteobacteria</taxon>
        <taxon>Sphingomonadales</taxon>
        <taxon>Zymomonadaceae</taxon>
        <taxon>Zymomonas</taxon>
    </lineage>
</organism>
<keyword evidence="2" id="KW-0444">Lipid biosynthesis</keyword>
<name>A0A0H3G4D9_ZYMMA</name>
<dbReference type="PROSITE" id="PS50146">
    <property type="entry name" value="DAGK"/>
    <property type="match status" value="1"/>
</dbReference>